<feature type="transmembrane region" description="Helical" evidence="7">
    <location>
        <begin position="424"/>
        <end position="444"/>
    </location>
</feature>
<keyword evidence="4 7" id="KW-0812">Transmembrane</keyword>
<feature type="transmembrane region" description="Helical" evidence="7">
    <location>
        <begin position="268"/>
        <end position="290"/>
    </location>
</feature>
<feature type="transmembrane region" description="Helical" evidence="7">
    <location>
        <begin position="64"/>
        <end position="84"/>
    </location>
</feature>
<dbReference type="PANTHER" id="PTHR30250">
    <property type="entry name" value="PST FAMILY PREDICTED COLANIC ACID TRANSPORTER"/>
    <property type="match status" value="1"/>
</dbReference>
<comment type="caution">
    <text evidence="8">The sequence shown here is derived from an EMBL/GenBank/DDBJ whole genome shotgun (WGS) entry which is preliminary data.</text>
</comment>
<protein>
    <submittedName>
        <fullName evidence="8">Lipopolysaccharide biosynthesis protein</fullName>
    </submittedName>
</protein>
<proteinExistence type="inferred from homology"/>
<feature type="transmembrane region" description="Helical" evidence="7">
    <location>
        <begin position="96"/>
        <end position="118"/>
    </location>
</feature>
<feature type="transmembrane region" description="Helical" evidence="7">
    <location>
        <begin position="238"/>
        <end position="256"/>
    </location>
</feature>
<dbReference type="PANTHER" id="PTHR30250:SF10">
    <property type="entry name" value="LIPOPOLYSACCHARIDE BIOSYNTHESIS PROTEIN WZXC"/>
    <property type="match status" value="1"/>
</dbReference>
<feature type="transmembrane region" description="Helical" evidence="7">
    <location>
        <begin position="310"/>
        <end position="327"/>
    </location>
</feature>
<keyword evidence="9" id="KW-1185">Reference proteome</keyword>
<evidence type="ECO:0000313" key="9">
    <source>
        <dbReference type="Proteomes" id="UP001299068"/>
    </source>
</evidence>
<evidence type="ECO:0000256" key="1">
    <source>
        <dbReference type="ARBA" id="ARBA00004651"/>
    </source>
</evidence>
<keyword evidence="5 7" id="KW-1133">Transmembrane helix</keyword>
<feature type="transmembrane region" description="Helical" evidence="7">
    <location>
        <begin position="400"/>
        <end position="418"/>
    </location>
</feature>
<evidence type="ECO:0000256" key="3">
    <source>
        <dbReference type="ARBA" id="ARBA00022475"/>
    </source>
</evidence>
<dbReference type="Proteomes" id="UP001299068">
    <property type="component" value="Unassembled WGS sequence"/>
</dbReference>
<feature type="transmembrane region" description="Helical" evidence="7">
    <location>
        <begin position="371"/>
        <end position="393"/>
    </location>
</feature>
<dbReference type="CDD" id="cd13127">
    <property type="entry name" value="MATE_tuaB_like"/>
    <property type="match status" value="1"/>
</dbReference>
<evidence type="ECO:0000313" key="8">
    <source>
        <dbReference type="EMBL" id="MBY0753936.1"/>
    </source>
</evidence>
<dbReference type="EMBL" id="JAIKTU010000001">
    <property type="protein sequence ID" value="MBY0753936.1"/>
    <property type="molecule type" value="Genomic_DNA"/>
</dbReference>
<feature type="transmembrane region" description="Helical" evidence="7">
    <location>
        <begin position="195"/>
        <end position="218"/>
    </location>
</feature>
<feature type="transmembrane region" description="Helical" evidence="7">
    <location>
        <begin position="130"/>
        <end position="148"/>
    </location>
</feature>
<evidence type="ECO:0000256" key="5">
    <source>
        <dbReference type="ARBA" id="ARBA00022989"/>
    </source>
</evidence>
<reference evidence="8 9" key="1">
    <citation type="journal article" date="2021" name="Cell Host Microbe">
        <title>in vivo commensal control of Clostridioides difficile virulence.</title>
        <authorList>
            <person name="Girinathan B.P."/>
            <person name="Dibenedetto N."/>
            <person name="Worley J.N."/>
            <person name="Peltier J."/>
            <person name="Arrieta-Ortiz M.L."/>
            <person name="Rupa Christinal Immanuel S."/>
            <person name="Lavin R."/>
            <person name="Delaney M.L."/>
            <person name="Cummins C."/>
            <person name="Hoffmann M."/>
            <person name="Luo Y."/>
            <person name="Gonzalez-Escalona N."/>
            <person name="Allard M."/>
            <person name="Onderdonk A.B."/>
            <person name="Gerber G.K."/>
            <person name="Sonenshein A.L."/>
            <person name="Baliga N."/>
            <person name="Dupuy B."/>
            <person name="Bry L."/>
        </authorList>
    </citation>
    <scope>NUCLEOTIDE SEQUENCE [LARGE SCALE GENOMIC DNA]</scope>
    <source>
        <strain evidence="8 9">DSM 599</strain>
    </source>
</reference>
<dbReference type="Pfam" id="PF13440">
    <property type="entry name" value="Polysacc_synt_3"/>
    <property type="match status" value="1"/>
</dbReference>
<name>A0ABS7KT05_CLOSR</name>
<evidence type="ECO:0000256" key="4">
    <source>
        <dbReference type="ARBA" id="ARBA00022692"/>
    </source>
</evidence>
<keyword evidence="6 7" id="KW-0472">Membrane</keyword>
<comment type="similarity">
    <text evidence="2">Belongs to the polysaccharide synthase family.</text>
</comment>
<evidence type="ECO:0000256" key="7">
    <source>
        <dbReference type="SAM" id="Phobius"/>
    </source>
</evidence>
<feature type="transmembrane region" description="Helical" evidence="7">
    <location>
        <begin position="154"/>
        <end position="174"/>
    </location>
</feature>
<accession>A0ABS7KT05</accession>
<gene>
    <name evidence="8" type="ORF">K5V21_00565</name>
</gene>
<dbReference type="InterPro" id="IPR050833">
    <property type="entry name" value="Poly_Biosynth_Transport"/>
</dbReference>
<feature type="transmembrane region" description="Helical" evidence="7">
    <location>
        <begin position="339"/>
        <end position="359"/>
    </location>
</feature>
<organism evidence="8 9">
    <name type="scientific">Clostridium sardiniense</name>
    <name type="common">Clostridium absonum</name>
    <dbReference type="NCBI Taxonomy" id="29369"/>
    <lineage>
        <taxon>Bacteria</taxon>
        <taxon>Bacillati</taxon>
        <taxon>Bacillota</taxon>
        <taxon>Clostridia</taxon>
        <taxon>Eubacteriales</taxon>
        <taxon>Clostridiaceae</taxon>
        <taxon>Clostridium</taxon>
    </lineage>
</organism>
<comment type="subcellular location">
    <subcellularLocation>
        <location evidence="1">Cell membrane</location>
        <topology evidence="1">Multi-pass membrane protein</topology>
    </subcellularLocation>
</comment>
<sequence>MAKIIMPITNMILARLLTPDEFGVIATITMITSFADMLADAGFQKYIIQHEFKSENEKNDSINVAFWTNIVISIFIWIVIVIFSSQIAKLLGTPNLHGVISVACIQIPITAFSSIQIAACKREFNYKGLFFIRIVSISIPFIVTIPLALLGFSYWSLIVGSLISGIFTAIILTLKFKWKPKLKYNVNLLKEMFSFSFWSLIEAVSIWLTTWVDIFVIGSVLDSYYLGVYKTSINTVNSIMSIVAVATTTIIFSALSRLQNDEKKFQEMFFLVQKLMAIVLFPMGVGIFVYSDLVTNILLGSQWKMASEIIGIWALTSAIKMVLGDYCSEAFRAKGKPKISLIAQVLHLIVLIPVCAISVNYGFRYLVYSRAWIRIQLIIIQWILMVIIIKIPILKSIRNILPYAITSILMGGLGVFLKGLSNNYIWQFISIGFCVIFYILMTIISDSFAREKIIELKNRKIFNNKEVINEKY</sequence>
<keyword evidence="3" id="KW-1003">Cell membrane</keyword>
<evidence type="ECO:0000256" key="2">
    <source>
        <dbReference type="ARBA" id="ARBA00007430"/>
    </source>
</evidence>
<evidence type="ECO:0000256" key="6">
    <source>
        <dbReference type="ARBA" id="ARBA00023136"/>
    </source>
</evidence>